<evidence type="ECO:0000256" key="5">
    <source>
        <dbReference type="ARBA" id="ARBA00022741"/>
    </source>
</evidence>
<evidence type="ECO:0000256" key="6">
    <source>
        <dbReference type="ARBA" id="ARBA00022840"/>
    </source>
</evidence>
<dbReference type="GO" id="GO:0012505">
    <property type="term" value="C:endomembrane system"/>
    <property type="evidence" value="ECO:0007669"/>
    <property type="project" value="UniProtKB-SubCell"/>
</dbReference>
<proteinExistence type="predicted"/>
<evidence type="ECO:0000256" key="8">
    <source>
        <dbReference type="ARBA" id="ARBA00023055"/>
    </source>
</evidence>
<keyword evidence="15" id="KW-1185">Reference proteome</keyword>
<keyword evidence="3 12" id="KW-0812">Transmembrane</keyword>
<dbReference type="InterPro" id="IPR003439">
    <property type="entry name" value="ABC_transporter-like_ATP-bd"/>
</dbReference>
<keyword evidence="9 12" id="KW-0472">Membrane</keyword>
<evidence type="ECO:0000256" key="11">
    <source>
        <dbReference type="ARBA" id="ARBA00050894"/>
    </source>
</evidence>
<feature type="transmembrane region" description="Helical" evidence="12">
    <location>
        <begin position="30"/>
        <end position="47"/>
    </location>
</feature>
<dbReference type="PROSITE" id="PS50893">
    <property type="entry name" value="ABC_TRANSPORTER_2"/>
    <property type="match status" value="2"/>
</dbReference>
<dbReference type="GO" id="GO:0140359">
    <property type="term" value="F:ABC-type transporter activity"/>
    <property type="evidence" value="ECO:0007669"/>
    <property type="project" value="InterPro"/>
</dbReference>
<feature type="domain" description="ABC transporter" evidence="13">
    <location>
        <begin position="515"/>
        <end position="744"/>
    </location>
</feature>
<keyword evidence="8" id="KW-0445">Lipid transport</keyword>
<evidence type="ECO:0000256" key="3">
    <source>
        <dbReference type="ARBA" id="ARBA00022692"/>
    </source>
</evidence>
<evidence type="ECO:0000256" key="12">
    <source>
        <dbReference type="SAM" id="Phobius"/>
    </source>
</evidence>
<dbReference type="SUPFAM" id="SSF52540">
    <property type="entry name" value="P-loop containing nucleoside triphosphate hydrolases"/>
    <property type="match status" value="2"/>
</dbReference>
<sequence length="1677" mass="190998">MGNKLDKFLLLMWKNFLLQWRHPKQTLVEILAPVLFSLLLVAVRSLVHPEPHSATLYTPFKNSLPANKSFTSMVAWSPKNPTLEKIMDNVVKSIYEKNKKLKMKQIGFDNRQALEKYLTNELTLLTTIAGIEFDDSLAGSGNLTSNLDITFRFPSELRNSTKGNWKTKRLFPTYQVAGPREWTENEGATPSYYLEGFLMLQQELSFAIIDHFKQKIHNKPFDHNSVSIHMQRFPYPKWIQDDLLTAMQSFVGLIIMLSFVHTCISTVKIITTEKEKQLKEAMKIMGLPNWLHWTAWFVKTFTILTITIIIIVALMKARWYSSSDHTVFTYSNPMVIFLFLELYVCATITFCFCISVFFSKANTAATVAGMAWFLTHFPYTFLNRNYDGLTLTRKLSASLFSNTAMAYGFQIMLMYEGSEEGMQWHNIWKTTSPDDTLVLGHLMLMLVLDTILYLLITLYVEAVFPGEYGVPLPWNFPFTASYWWGNVNDNVVDVRRSFTESEFYESEPTHLQVGIKVQHLHKEFSNKVAVKDLSLNMYKDQITVLLGHNGAGKTTTMSMLTGMFPPTSGTAIVGGYDIRKDMTRVRESLGLCPQHNILFDELTVREHLYFYSRLKGLGRNLVEDEINKYVDLLELQPKKNAKSSELSGGMKRKLSVAVALCGGSKVVMCDEPTAGMDPAARRALWDLLLSQKKGRTILLSTHYMDEADLLGDRIAIMAGGDLQCCGSSFFLKKKYGAGYHLVMDKSPQCNVDDVTKLLEKYIPNIHVESNVGSELRYLLSEEYSSIFEMMLSDLEVNSEVLGILSYGISLTTLEEVFMKVGTDHGLQDDEVSEVKHDTRSTANGYLEVNQSDHYNIEINSASEFKRDDLLTGFPLWYNQLLATFMKRSLSVFRSWILFLIQNSIPVIFLILAIISSQRRDSNLPNLKIELNSYDNPVTVLTRNTSSTYSKTYINYLSKNNKIIVNWENANMTKKMLEESEKNIPTIRQRYISGASFDGKSITAWFNNQPYHSPPLSLQMVLNAILHEEVSSKHNLQFNLFPLPYKIDTQLTKLSQGQNAGFQIAFNLGFSMAFVSAFYVMFYIKERVCKAKHLQFVSGISVLPFWLAAFVCDLLTFIFTSILVIITLAIFQEDGFKTVDELSRIFSILLYFGFSMLPMMYLASYLFDIPSTGYSRMAMINIFTGVAAFLVVQILSNPELKLQNTADTLHWIFLLVPHYSFSASIRDTYVIYSTRKLCNFGIETCVNLHIPGLTPERCEKELCKRITQCCNFTIGYYDIKPPGIGRNILYSCGVGIILISVIFILEFRIFEKILYMIRRENYPPVSQSNSQTDSDVLEEKIRIKNASMKDIENMNLVMRDVTKYYNQLLAVDNICLGVNKYECFGLLGVNGAGKTTTFKILTGDIRLSSGDAWVNGLSLKRDMKKIHQLIGYCPQFDALLDDLTGRETLIIFSLLRGMTLDKSKVSAESLAHELDFHKHLDKKVKEFSGGNKRKLSTALALLGDPLVIYLDEPTAGMDPATKRYLWNALCKIRDSGKCIVLTSHSMEECEALCTRLAIMVNGAFLCLGSTQHLKSKFSEGYTLTIKIRKTTALGDVDPSEWRPIEAFVEQNFPGATIRERHLDLITFYIADSTLPWSRMFGIMEEGKNYLDIEDYSLGQCSLEQVFLTFTKQQRQEKI</sequence>
<dbReference type="InterPro" id="IPR056264">
    <property type="entry name" value="R2_ABCA1-4-like"/>
</dbReference>
<dbReference type="GO" id="GO:0005737">
    <property type="term" value="C:cytoplasm"/>
    <property type="evidence" value="ECO:0007669"/>
    <property type="project" value="UniProtKB-ARBA"/>
</dbReference>
<feature type="transmembrane region" description="Helical" evidence="12">
    <location>
        <begin position="250"/>
        <end position="270"/>
    </location>
</feature>
<feature type="transmembrane region" description="Helical" evidence="12">
    <location>
        <begin position="395"/>
        <end position="415"/>
    </location>
</feature>
<dbReference type="InterPro" id="IPR003593">
    <property type="entry name" value="AAA+_ATPase"/>
</dbReference>
<keyword evidence="2" id="KW-0813">Transport</keyword>
<dbReference type="GO" id="GO:0016887">
    <property type="term" value="F:ATP hydrolysis activity"/>
    <property type="evidence" value="ECO:0007669"/>
    <property type="project" value="InterPro"/>
</dbReference>
<evidence type="ECO:0000256" key="1">
    <source>
        <dbReference type="ARBA" id="ARBA00004127"/>
    </source>
</evidence>
<reference evidence="14" key="1">
    <citation type="submission" date="2019-08" db="EMBL/GenBank/DDBJ databases">
        <title>The genome of the North American firefly Photinus pyralis.</title>
        <authorList>
            <consortium name="Photinus pyralis genome working group"/>
            <person name="Fallon T.R."/>
            <person name="Sander Lower S.E."/>
            <person name="Weng J.-K."/>
        </authorList>
    </citation>
    <scope>NUCLEOTIDE SEQUENCE</scope>
    <source>
        <strain evidence="14">TRF0915ILg1</strain>
        <tissue evidence="14">Whole body</tissue>
    </source>
</reference>
<feature type="transmembrane region" description="Helical" evidence="12">
    <location>
        <begin position="364"/>
        <end position="383"/>
    </location>
</feature>
<feature type="transmembrane region" description="Helical" evidence="12">
    <location>
        <begin position="895"/>
        <end position="914"/>
    </location>
</feature>
<feature type="transmembrane region" description="Helical" evidence="12">
    <location>
        <begin position="1142"/>
        <end position="1165"/>
    </location>
</feature>
<keyword evidence="4" id="KW-0677">Repeat</keyword>
<dbReference type="PANTHER" id="PTHR19229:SF250">
    <property type="entry name" value="ABC TRANSPORTER DOMAIN-CONTAINING PROTEIN-RELATED"/>
    <property type="match status" value="1"/>
</dbReference>
<evidence type="ECO:0000313" key="15">
    <source>
        <dbReference type="Proteomes" id="UP000801492"/>
    </source>
</evidence>
<dbReference type="OrthoDB" id="6512918at2759"/>
<dbReference type="EMBL" id="VTPC01003802">
    <property type="protein sequence ID" value="KAF2898000.1"/>
    <property type="molecule type" value="Genomic_DNA"/>
</dbReference>
<dbReference type="GO" id="GO:0005524">
    <property type="term" value="F:ATP binding"/>
    <property type="evidence" value="ECO:0007669"/>
    <property type="project" value="UniProtKB-KW"/>
</dbReference>
<evidence type="ECO:0000256" key="9">
    <source>
        <dbReference type="ARBA" id="ARBA00023136"/>
    </source>
</evidence>
<feature type="transmembrane region" description="Helical" evidence="12">
    <location>
        <begin position="290"/>
        <end position="314"/>
    </location>
</feature>
<accession>A0A8K0DBV1</accession>
<dbReference type="PROSITE" id="PS00211">
    <property type="entry name" value="ABC_TRANSPORTER_1"/>
    <property type="match status" value="1"/>
</dbReference>
<dbReference type="Pfam" id="PF12698">
    <property type="entry name" value="ABC2_membrane_3"/>
    <property type="match status" value="2"/>
</dbReference>
<feature type="transmembrane region" description="Helical" evidence="12">
    <location>
        <begin position="438"/>
        <end position="460"/>
    </location>
</feature>
<evidence type="ECO:0000313" key="14">
    <source>
        <dbReference type="EMBL" id="KAF2898000.1"/>
    </source>
</evidence>
<comment type="catalytic activity">
    <reaction evidence="11">
        <text>cholesterol(in) + ATP + H2O = cholesterol(out) + ADP + phosphate + H(+)</text>
        <dbReference type="Rhea" id="RHEA:39051"/>
        <dbReference type="ChEBI" id="CHEBI:15377"/>
        <dbReference type="ChEBI" id="CHEBI:15378"/>
        <dbReference type="ChEBI" id="CHEBI:16113"/>
        <dbReference type="ChEBI" id="CHEBI:30616"/>
        <dbReference type="ChEBI" id="CHEBI:43474"/>
        <dbReference type="ChEBI" id="CHEBI:456216"/>
    </reaction>
    <physiologicalReaction direction="left-to-right" evidence="11">
        <dbReference type="Rhea" id="RHEA:39052"/>
    </physiologicalReaction>
</comment>
<dbReference type="GO" id="GO:0005319">
    <property type="term" value="F:lipid transporter activity"/>
    <property type="evidence" value="ECO:0007669"/>
    <property type="project" value="TreeGrafter"/>
</dbReference>
<keyword evidence="6" id="KW-0067">ATP-binding</keyword>
<evidence type="ECO:0000259" key="13">
    <source>
        <dbReference type="PROSITE" id="PS50893"/>
    </source>
</evidence>
<evidence type="ECO:0000256" key="4">
    <source>
        <dbReference type="ARBA" id="ARBA00022737"/>
    </source>
</evidence>
<protein>
    <recommendedName>
        <fullName evidence="13">ABC transporter domain-containing protein</fullName>
    </recommendedName>
</protein>
<comment type="subcellular location">
    <subcellularLocation>
        <location evidence="1">Endomembrane system</location>
        <topology evidence="1">Multi-pass membrane protein</topology>
    </subcellularLocation>
</comment>
<dbReference type="PANTHER" id="PTHR19229">
    <property type="entry name" value="ATP-BINDING CASSETTE TRANSPORTER SUBFAMILY A ABCA"/>
    <property type="match status" value="1"/>
</dbReference>
<dbReference type="Gene3D" id="3.40.50.300">
    <property type="entry name" value="P-loop containing nucleotide triphosphate hydrolases"/>
    <property type="match status" value="2"/>
</dbReference>
<feature type="transmembrane region" description="Helical" evidence="12">
    <location>
        <begin position="1104"/>
        <end position="1130"/>
    </location>
</feature>
<keyword evidence="10" id="KW-0325">Glycoprotein</keyword>
<dbReference type="InterPro" id="IPR013525">
    <property type="entry name" value="ABC2_TM"/>
</dbReference>
<evidence type="ECO:0000256" key="2">
    <source>
        <dbReference type="ARBA" id="ARBA00022448"/>
    </source>
</evidence>
<name>A0A8K0DBV1_IGNLU</name>
<dbReference type="CDD" id="cd03263">
    <property type="entry name" value="ABC_subfamily_A"/>
    <property type="match status" value="2"/>
</dbReference>
<feature type="domain" description="ABC transporter" evidence="13">
    <location>
        <begin position="1355"/>
        <end position="1585"/>
    </location>
</feature>
<dbReference type="FunFam" id="3.40.50.300:FF:000465">
    <property type="entry name" value="ATP-binding cassette, sub-family A (ABC1), member 3"/>
    <property type="match status" value="1"/>
</dbReference>
<dbReference type="InterPro" id="IPR026082">
    <property type="entry name" value="ABCA"/>
</dbReference>
<keyword evidence="5" id="KW-0547">Nucleotide-binding</keyword>
<feature type="transmembrane region" description="Helical" evidence="12">
    <location>
        <begin position="1177"/>
        <end position="1195"/>
    </location>
</feature>
<dbReference type="InterPro" id="IPR027417">
    <property type="entry name" value="P-loop_NTPase"/>
</dbReference>
<dbReference type="Proteomes" id="UP000801492">
    <property type="component" value="Unassembled WGS sequence"/>
</dbReference>
<feature type="transmembrane region" description="Helical" evidence="12">
    <location>
        <begin position="1287"/>
        <end position="1309"/>
    </location>
</feature>
<keyword evidence="7 12" id="KW-1133">Transmembrane helix</keyword>
<dbReference type="SMART" id="SM00382">
    <property type="entry name" value="AAA"/>
    <property type="match status" value="2"/>
</dbReference>
<dbReference type="InterPro" id="IPR017871">
    <property type="entry name" value="ABC_transporter-like_CS"/>
</dbReference>
<dbReference type="GO" id="GO:0016020">
    <property type="term" value="C:membrane"/>
    <property type="evidence" value="ECO:0007669"/>
    <property type="project" value="InterPro"/>
</dbReference>
<gene>
    <name evidence="14" type="ORF">ILUMI_08174</name>
</gene>
<feature type="transmembrane region" description="Helical" evidence="12">
    <location>
        <begin position="1063"/>
        <end position="1083"/>
    </location>
</feature>
<organism evidence="14 15">
    <name type="scientific">Ignelater luminosus</name>
    <name type="common">Cucubano</name>
    <name type="synonym">Pyrophorus luminosus</name>
    <dbReference type="NCBI Taxonomy" id="2038154"/>
    <lineage>
        <taxon>Eukaryota</taxon>
        <taxon>Metazoa</taxon>
        <taxon>Ecdysozoa</taxon>
        <taxon>Arthropoda</taxon>
        <taxon>Hexapoda</taxon>
        <taxon>Insecta</taxon>
        <taxon>Pterygota</taxon>
        <taxon>Neoptera</taxon>
        <taxon>Endopterygota</taxon>
        <taxon>Coleoptera</taxon>
        <taxon>Polyphaga</taxon>
        <taxon>Elateriformia</taxon>
        <taxon>Elateroidea</taxon>
        <taxon>Elateridae</taxon>
        <taxon>Agrypninae</taxon>
        <taxon>Pyrophorini</taxon>
        <taxon>Ignelater</taxon>
    </lineage>
</organism>
<evidence type="ECO:0000256" key="10">
    <source>
        <dbReference type="ARBA" id="ARBA00023180"/>
    </source>
</evidence>
<comment type="caution">
    <text evidence="14">The sequence shown here is derived from an EMBL/GenBank/DDBJ whole genome shotgun (WGS) entry which is preliminary data.</text>
</comment>
<dbReference type="Pfam" id="PF23321">
    <property type="entry name" value="R1_ABCA1"/>
    <property type="match status" value="1"/>
</dbReference>
<feature type="transmembrane region" description="Helical" evidence="12">
    <location>
        <begin position="335"/>
        <end position="358"/>
    </location>
</feature>
<evidence type="ECO:0000256" key="7">
    <source>
        <dbReference type="ARBA" id="ARBA00022989"/>
    </source>
</evidence>
<dbReference type="Pfam" id="PF00005">
    <property type="entry name" value="ABC_tran"/>
    <property type="match status" value="2"/>
</dbReference>
<dbReference type="FunFam" id="3.40.50.300:FF:000327">
    <property type="entry name" value="ATP-binding cassette sub-family A member 3"/>
    <property type="match status" value="1"/>
</dbReference>